<dbReference type="Pfam" id="PF13855">
    <property type="entry name" value="LRR_8"/>
    <property type="match status" value="4"/>
</dbReference>
<evidence type="ECO:0000256" key="13">
    <source>
        <dbReference type="ARBA" id="ARBA00023170"/>
    </source>
</evidence>
<evidence type="ECO:0000256" key="17">
    <source>
        <dbReference type="SAM" id="Phobius"/>
    </source>
</evidence>
<dbReference type="FunFam" id="3.80.10.10:FF:001164">
    <property type="entry name" value="GH01279p"/>
    <property type="match status" value="2"/>
</dbReference>
<dbReference type="Gene3D" id="1.20.1070.10">
    <property type="entry name" value="Rhodopsin 7-helix transmembrane proteins"/>
    <property type="match status" value="1"/>
</dbReference>
<evidence type="ECO:0000256" key="6">
    <source>
        <dbReference type="ARBA" id="ARBA00022614"/>
    </source>
</evidence>
<keyword evidence="5" id="KW-0963">Cytoplasm</keyword>
<feature type="compositionally biased region" description="Low complexity" evidence="16">
    <location>
        <begin position="1543"/>
        <end position="1558"/>
    </location>
</feature>
<dbReference type="InterPro" id="IPR035914">
    <property type="entry name" value="Sperma_CUB_dom_sf"/>
</dbReference>
<evidence type="ECO:0000259" key="18">
    <source>
        <dbReference type="PROSITE" id="PS01180"/>
    </source>
</evidence>
<dbReference type="Pfam" id="PF02494">
    <property type="entry name" value="HYR"/>
    <property type="match status" value="1"/>
</dbReference>
<dbReference type="Pfam" id="PF00431">
    <property type="entry name" value="CUB"/>
    <property type="match status" value="1"/>
</dbReference>
<evidence type="ECO:0008006" key="23">
    <source>
        <dbReference type="Google" id="ProtNLM"/>
    </source>
</evidence>
<keyword evidence="8" id="KW-0677">Repeat</keyword>
<dbReference type="GeneID" id="119732215"/>
<dbReference type="PROSITE" id="PS51450">
    <property type="entry name" value="LRR"/>
    <property type="match status" value="7"/>
</dbReference>
<dbReference type="CDD" id="cd00041">
    <property type="entry name" value="CUB"/>
    <property type="match status" value="1"/>
</dbReference>
<dbReference type="InterPro" id="IPR003410">
    <property type="entry name" value="HYR_dom"/>
</dbReference>
<evidence type="ECO:0000256" key="15">
    <source>
        <dbReference type="PROSITE-ProRule" id="PRU00124"/>
    </source>
</evidence>
<keyword evidence="4" id="KW-1003">Cell membrane</keyword>
<dbReference type="Pfam" id="PF00001">
    <property type="entry name" value="7tm_1"/>
    <property type="match status" value="1"/>
</dbReference>
<keyword evidence="12 15" id="KW-1015">Disulfide bond</keyword>
<keyword evidence="22" id="KW-1185">Reference proteome</keyword>
<dbReference type="InterPro" id="IPR002172">
    <property type="entry name" value="LDrepeatLR_classA_rpt"/>
</dbReference>
<evidence type="ECO:0000313" key="22">
    <source>
        <dbReference type="Proteomes" id="UP000887568"/>
    </source>
</evidence>
<dbReference type="PROSITE" id="PS00237">
    <property type="entry name" value="G_PROTEIN_RECEP_F1_1"/>
    <property type="match status" value="1"/>
</dbReference>
<dbReference type="PROSITE" id="PS50262">
    <property type="entry name" value="G_PROTEIN_RECEP_F1_2"/>
    <property type="match status" value="1"/>
</dbReference>
<dbReference type="InterPro" id="IPR001611">
    <property type="entry name" value="Leu-rich_rpt"/>
</dbReference>
<evidence type="ECO:0000256" key="4">
    <source>
        <dbReference type="ARBA" id="ARBA00022475"/>
    </source>
</evidence>
<dbReference type="GO" id="GO:0008528">
    <property type="term" value="F:G protein-coupled peptide receptor activity"/>
    <property type="evidence" value="ECO:0007669"/>
    <property type="project" value="TreeGrafter"/>
</dbReference>
<feature type="transmembrane region" description="Helical" evidence="17">
    <location>
        <begin position="1425"/>
        <end position="1452"/>
    </location>
</feature>
<dbReference type="PANTHER" id="PTHR24372">
    <property type="entry name" value="GLYCOPROTEIN HORMONE RECEPTOR"/>
    <property type="match status" value="1"/>
</dbReference>
<evidence type="ECO:0000256" key="5">
    <source>
        <dbReference type="ARBA" id="ARBA00022490"/>
    </source>
</evidence>
<proteinExistence type="inferred from homology"/>
<feature type="transmembrane region" description="Helical" evidence="17">
    <location>
        <begin position="1509"/>
        <end position="1529"/>
    </location>
</feature>
<evidence type="ECO:0000256" key="10">
    <source>
        <dbReference type="ARBA" id="ARBA00023040"/>
    </source>
</evidence>
<feature type="transmembrane region" description="Helical" evidence="17">
    <location>
        <begin position="1230"/>
        <end position="1251"/>
    </location>
</feature>
<evidence type="ECO:0000256" key="9">
    <source>
        <dbReference type="ARBA" id="ARBA00022989"/>
    </source>
</evidence>
<dbReference type="PROSITE" id="PS50068">
    <property type="entry name" value="LDLRA_2"/>
    <property type="match status" value="2"/>
</dbReference>
<dbReference type="Gene3D" id="2.60.120.290">
    <property type="entry name" value="Spermadhesin, CUB domain"/>
    <property type="match status" value="1"/>
</dbReference>
<evidence type="ECO:0000256" key="3">
    <source>
        <dbReference type="ARBA" id="ARBA00006827"/>
    </source>
</evidence>
<feature type="transmembrane region" description="Helical" evidence="17">
    <location>
        <begin position="1353"/>
        <end position="1373"/>
    </location>
</feature>
<comment type="similarity">
    <text evidence="3">Belongs to the GATS family.</text>
</comment>
<name>A0A914ADL2_PATMI</name>
<feature type="domain" description="CUB" evidence="18">
    <location>
        <begin position="411"/>
        <end position="543"/>
    </location>
</feature>
<evidence type="ECO:0000313" key="21">
    <source>
        <dbReference type="EnsemblMetazoa" id="XP_038061576.1"/>
    </source>
</evidence>
<feature type="transmembrane region" description="Helical" evidence="17">
    <location>
        <begin position="1320"/>
        <end position="1341"/>
    </location>
</feature>
<dbReference type="SUPFAM" id="SSF49854">
    <property type="entry name" value="Spermadhesin, CUB domain"/>
    <property type="match status" value="1"/>
</dbReference>
<evidence type="ECO:0000256" key="11">
    <source>
        <dbReference type="ARBA" id="ARBA00023136"/>
    </source>
</evidence>
<dbReference type="SMART" id="SM00369">
    <property type="entry name" value="LRR_TYP"/>
    <property type="match status" value="15"/>
</dbReference>
<evidence type="ECO:0000256" key="16">
    <source>
        <dbReference type="SAM" id="MobiDB-lite"/>
    </source>
</evidence>
<dbReference type="SUPFAM" id="SSF52047">
    <property type="entry name" value="RNI-like"/>
    <property type="match status" value="1"/>
</dbReference>
<dbReference type="Gene3D" id="3.80.10.10">
    <property type="entry name" value="Ribonuclease Inhibitor"/>
    <property type="match status" value="3"/>
</dbReference>
<comment type="caution">
    <text evidence="15">Lacks conserved residue(s) required for the propagation of feature annotation.</text>
</comment>
<dbReference type="SUPFAM" id="SSF57424">
    <property type="entry name" value="LDL receptor-like module"/>
    <property type="match status" value="2"/>
</dbReference>
<dbReference type="InterPro" id="IPR049479">
    <property type="entry name" value="CASTOR1_ACT-like"/>
</dbReference>
<reference evidence="21" key="1">
    <citation type="submission" date="2022-11" db="UniProtKB">
        <authorList>
            <consortium name="EnsemblMetazoa"/>
        </authorList>
    </citation>
    <scope>IDENTIFICATION</scope>
</reference>
<feature type="disulfide bond" evidence="15">
    <location>
        <begin position="552"/>
        <end position="564"/>
    </location>
</feature>
<dbReference type="InterPro" id="IPR040778">
    <property type="entry name" value="CASTOR1_N"/>
</dbReference>
<dbReference type="SMART" id="SM00364">
    <property type="entry name" value="LRR_BAC"/>
    <property type="match status" value="7"/>
</dbReference>
<keyword evidence="9 17" id="KW-1133">Transmembrane helix</keyword>
<dbReference type="PROSITE" id="PS50825">
    <property type="entry name" value="HYR"/>
    <property type="match status" value="1"/>
</dbReference>
<dbReference type="InterPro" id="IPR026249">
    <property type="entry name" value="CASTOR_fam"/>
</dbReference>
<dbReference type="InterPro" id="IPR045865">
    <property type="entry name" value="ACT-like_dom_sf"/>
</dbReference>
<dbReference type="GO" id="GO:0009755">
    <property type="term" value="P:hormone-mediated signaling pathway"/>
    <property type="evidence" value="ECO:0007669"/>
    <property type="project" value="TreeGrafter"/>
</dbReference>
<dbReference type="InterPro" id="IPR036055">
    <property type="entry name" value="LDL_receptor-like_sf"/>
</dbReference>
<dbReference type="Pfam" id="PF21389">
    <property type="entry name" value="CASTOR1_ACT-like"/>
    <property type="match status" value="1"/>
</dbReference>
<dbReference type="EnsemblMetazoa" id="XM_038205648.1">
    <property type="protein sequence ID" value="XP_038061576.1"/>
    <property type="gene ID" value="LOC119732215"/>
</dbReference>
<dbReference type="Pfam" id="PF18700">
    <property type="entry name" value="Castor1_N"/>
    <property type="match status" value="1"/>
</dbReference>
<keyword evidence="11 17" id="KW-0472">Membrane</keyword>
<dbReference type="SMART" id="SM00042">
    <property type="entry name" value="CUB"/>
    <property type="match status" value="1"/>
</dbReference>
<evidence type="ECO:0000256" key="2">
    <source>
        <dbReference type="ARBA" id="ARBA00004651"/>
    </source>
</evidence>
<sequence>MELHILPHRLHIASIQKKDIGLFSHSLIRLTLLHQHTCCKFFSFTETCDDFSFIVDEQGFSELPCRTELMVQPTMWLVLNAIPSPTDADGNAGLTKTTKSLVMLLADKNISIFSLSTYQTDFIFVKDTQYDQVVQCLRPHFAIFRENSEGELFPVASEESKDAVLQMPTEPKSPRPIVHSFRSPDNRFLMTSLQPELLSHIAITLLQLMFYSDSFLPAPKDGHERFLSLSIISDRISLVVDTESLALFPAGSVCTGAEEYWRMIKIGNLPLGFDESGIAAQISEPLAEKNIPMYYISTFLNDHTLELWIYDGTMDRCSITAVLFITAFVIQPTYGIIDTIPPKVTKCPQDIHRTVPLGTRFMKVYWTTPTAVDNSGKVRIDYNFRPGTDFPVASIPVTYTFSDLAGNQAICKFWVNITEALFDCIIQKIQLETPSASPSPWTITSPKYPMEYPINSNCQWEVWKSVTNGSSTNGILLKIHEIQLHPSDVVVVTEMGFDVTTTYSGRVPPRTLLYQGVGLSISFQTGNGGRATFRGFSMEVEEVEIQDGQSICHDGYQCRMSTICIAHQHLCDHVIDCPHEDDEVNCITCQENITTLPLRLTLDPNDVIHSNAHQLNGSEYFEWCFTASNGYNITLDFAAPGNDYLLMQSPLDIFGHDMVALKRHTTSRSLSYNGTSLALRFYRGTQGNGSAFSITVQESQGKGYCETGYQCTGSRFCIDRENDCDGFLDCPQGDDEVNCQRRCPESCVCETSPGVLNITFCHEIWSPEFSRSAPGITSKLEIGLKNLENIESGFFEGLTNLKNLMVASSKVTNLESGAFRSLEKLQYLKLHNNSLTRLQSDIFADVPNLVELELSYNKLAELDRDAFQKQTKLEKLNLEENQLTSLPSGLFRNLHHLQYLYLDHNNLTHLPADIFEGLVELRNLRLNSNGLDQFPPGIFQDLLNLIEIEISTNDITELAGETLHGLVKLQKISVEGNKLTHFEDGFFSNFTHLEGIYARNNSISVIKPELFQDLVNLTCIDLKNNQLTEIPHNALQGLTKLGQLYLSGNQLTSLDPRLVEGHTQLDKLEIQGNFLKSLQPGHFRDLGKLTSLYLSNNDLTELRTGTFEGLGSVYDLLLDSNDIAELEPGIFVGLDSLGTLDLRNNQISELKEGVFDGLTNLRHLYLSGNPLSRIDEKVFDVLPQLTVVSTDNHAVCCLLNSSIFCDVNTSPPPPYFTCDRRLLTQDIMKAFIWLQVIFAITGNLVVLLWRGRELRGHKKKTQTFLILNLAASDLLMGFYLFIIASADLHFGDDFFLQMDSWRASFTCKFAGVVGLVSSEASVFLVTLISVDRFLGVVFPFSSLRMSTRRTAKVLVGLWLLALTVSVTTSVLSATNADFYELSNVCLGLPLSTKPTNVTTTRKMSESSMGNVMVKDVYASGYKPAWLFPIVLFLGVNLFSFLLVLLCYLAIFVSARASSKKSTRPADKSEEMRLAIKMGLIVGTDFCCWVPVIIMGILSQSGVVVIEQTMYAWVVIFILPINSSINPWLYTLSTMLPAIWSSRSRTSSTDTGSSTVSASAKARVAGYSRGKEKRSSSSALSSPGIGTAEKQF</sequence>
<dbReference type="Pfam" id="PF13840">
    <property type="entry name" value="ACT_7"/>
    <property type="match status" value="2"/>
</dbReference>
<dbReference type="SMART" id="SM00365">
    <property type="entry name" value="LRR_SD22"/>
    <property type="match status" value="8"/>
</dbReference>
<feature type="disulfide bond" evidence="15">
    <location>
        <begin position="705"/>
        <end position="717"/>
    </location>
</feature>
<dbReference type="Proteomes" id="UP000887568">
    <property type="component" value="Unplaced"/>
</dbReference>
<comment type="subcellular location">
    <subcellularLocation>
        <location evidence="2">Cell membrane</location>
        <topology evidence="2">Multi-pass membrane protein</topology>
    </subcellularLocation>
    <subcellularLocation>
        <location evidence="1">Cytoplasm</location>
        <location evidence="1">Cytosol</location>
    </subcellularLocation>
</comment>
<keyword evidence="7 17" id="KW-0812">Transmembrane</keyword>
<evidence type="ECO:0000256" key="7">
    <source>
        <dbReference type="ARBA" id="ARBA00022692"/>
    </source>
</evidence>
<feature type="transmembrane region" description="Helical" evidence="17">
    <location>
        <begin position="1473"/>
        <end position="1497"/>
    </location>
</feature>
<evidence type="ECO:0000259" key="20">
    <source>
        <dbReference type="PROSITE" id="PS50825"/>
    </source>
</evidence>
<dbReference type="PANTHER" id="PTHR24372:SF77">
    <property type="entry name" value="G-PROTEIN COUPLED RECEPTORS FAMILY 1 PROFILE DOMAIN-CONTAINING PROTEIN"/>
    <property type="match status" value="1"/>
</dbReference>
<feature type="disulfide bond" evidence="15">
    <location>
        <begin position="571"/>
        <end position="586"/>
    </location>
</feature>
<evidence type="ECO:0000259" key="19">
    <source>
        <dbReference type="PROSITE" id="PS50262"/>
    </source>
</evidence>
<dbReference type="InterPro" id="IPR003591">
    <property type="entry name" value="Leu-rich_rpt_typical-subtyp"/>
</dbReference>
<protein>
    <recommendedName>
        <fullName evidence="23">G-protein coupled receptor GRL101</fullName>
    </recommendedName>
</protein>
<evidence type="ECO:0000256" key="1">
    <source>
        <dbReference type="ARBA" id="ARBA00004514"/>
    </source>
</evidence>
<feature type="transmembrane region" description="Helical" evidence="17">
    <location>
        <begin position="1263"/>
        <end position="1286"/>
    </location>
</feature>
<dbReference type="PROSITE" id="PS01180">
    <property type="entry name" value="CUB"/>
    <property type="match status" value="1"/>
</dbReference>
<accession>A0A914ADL2</accession>
<dbReference type="InterPro" id="IPR027795">
    <property type="entry name" value="CASTOR_ACT_dom"/>
</dbReference>
<dbReference type="SMART" id="SM00192">
    <property type="entry name" value="LDLa"/>
    <property type="match status" value="2"/>
</dbReference>
<keyword evidence="10" id="KW-0297">G-protein coupled receptor</keyword>
<dbReference type="Gene3D" id="3.30.2130.10">
    <property type="entry name" value="VC0802-like"/>
    <property type="match status" value="2"/>
</dbReference>
<organism evidence="21 22">
    <name type="scientific">Patiria miniata</name>
    <name type="common">Bat star</name>
    <name type="synonym">Asterina miniata</name>
    <dbReference type="NCBI Taxonomy" id="46514"/>
    <lineage>
        <taxon>Eukaryota</taxon>
        <taxon>Metazoa</taxon>
        <taxon>Echinodermata</taxon>
        <taxon>Eleutherozoa</taxon>
        <taxon>Asterozoa</taxon>
        <taxon>Asteroidea</taxon>
        <taxon>Valvatacea</taxon>
        <taxon>Valvatida</taxon>
        <taxon>Asterinidae</taxon>
        <taxon>Patiria</taxon>
    </lineage>
</organism>
<feature type="domain" description="G-protein coupled receptors family 1 profile" evidence="19">
    <location>
        <begin position="1242"/>
        <end position="1529"/>
    </location>
</feature>
<dbReference type="GO" id="GO:0005829">
    <property type="term" value="C:cytosol"/>
    <property type="evidence" value="ECO:0007669"/>
    <property type="project" value="UniProtKB-SubCell"/>
</dbReference>
<feature type="domain" description="HYR" evidence="20">
    <location>
        <begin position="337"/>
        <end position="419"/>
    </location>
</feature>
<feature type="disulfide bond" evidence="15">
    <location>
        <begin position="724"/>
        <end position="739"/>
    </location>
</feature>
<dbReference type="InterPro" id="IPR000859">
    <property type="entry name" value="CUB_dom"/>
</dbReference>
<evidence type="ECO:0000256" key="8">
    <source>
        <dbReference type="ARBA" id="ARBA00022737"/>
    </source>
</evidence>
<evidence type="ECO:0000256" key="14">
    <source>
        <dbReference type="ARBA" id="ARBA00023224"/>
    </source>
</evidence>
<dbReference type="InterPro" id="IPR017452">
    <property type="entry name" value="GPCR_Rhodpsn_7TM"/>
</dbReference>
<dbReference type="InterPro" id="IPR000276">
    <property type="entry name" value="GPCR_Rhodpsn"/>
</dbReference>
<dbReference type="SUPFAM" id="SSF55021">
    <property type="entry name" value="ACT-like"/>
    <property type="match status" value="2"/>
</dbReference>
<dbReference type="OMA" id="NIWIDAF"/>
<evidence type="ECO:0000256" key="12">
    <source>
        <dbReference type="ARBA" id="ARBA00023157"/>
    </source>
</evidence>
<dbReference type="RefSeq" id="XP_038061576.1">
    <property type="nucleotide sequence ID" value="XM_038205648.1"/>
</dbReference>
<dbReference type="SUPFAM" id="SSF81321">
    <property type="entry name" value="Family A G protein-coupled receptor-like"/>
    <property type="match status" value="1"/>
</dbReference>
<feature type="region of interest" description="Disordered" evidence="16">
    <location>
        <begin position="1543"/>
        <end position="1591"/>
    </location>
</feature>
<keyword evidence="14" id="KW-0807">Transducer</keyword>
<keyword evidence="13" id="KW-0675">Receptor</keyword>
<dbReference type="GO" id="GO:0007189">
    <property type="term" value="P:adenylate cyclase-activating G protein-coupled receptor signaling pathway"/>
    <property type="evidence" value="ECO:0007669"/>
    <property type="project" value="TreeGrafter"/>
</dbReference>
<keyword evidence="6" id="KW-0433">Leucine-rich repeat</keyword>
<dbReference type="OrthoDB" id="58529at2759"/>
<dbReference type="CDD" id="cd00112">
    <property type="entry name" value="LDLa"/>
    <property type="match status" value="2"/>
</dbReference>
<dbReference type="FunFam" id="3.30.2130.10:FF:000003">
    <property type="entry name" value="Cytosolic arginine sensor for mTORC1 subunit 1"/>
    <property type="match status" value="1"/>
</dbReference>
<dbReference type="InterPro" id="IPR032675">
    <property type="entry name" value="LRR_dom_sf"/>
</dbReference>
<dbReference type="PRINTS" id="PR02078">
    <property type="entry name" value="GATSLIKEFMLY"/>
</dbReference>
<dbReference type="GO" id="GO:0005886">
    <property type="term" value="C:plasma membrane"/>
    <property type="evidence" value="ECO:0007669"/>
    <property type="project" value="UniProtKB-SubCell"/>
</dbReference>